<dbReference type="AlphaFoldDB" id="A0A379MT59"/>
<accession>A0A379MT59</accession>
<protein>
    <submittedName>
        <fullName evidence="1">Uncharacterized protein</fullName>
    </submittedName>
</protein>
<keyword evidence="2" id="KW-1185">Reference proteome</keyword>
<organism evidence="1 2">
    <name type="scientific">Rikenella microfusus</name>
    <dbReference type="NCBI Taxonomy" id="28139"/>
    <lineage>
        <taxon>Bacteria</taxon>
        <taxon>Pseudomonadati</taxon>
        <taxon>Bacteroidota</taxon>
        <taxon>Bacteroidia</taxon>
        <taxon>Bacteroidales</taxon>
        <taxon>Rikenellaceae</taxon>
        <taxon>Rikenella</taxon>
    </lineage>
</organism>
<gene>
    <name evidence="1" type="ORF">NCTC11190_01014</name>
</gene>
<dbReference type="Proteomes" id="UP000255233">
    <property type="component" value="Unassembled WGS sequence"/>
</dbReference>
<sequence>MALGCCVGCATKKGDKEVAGNAIPRSRLPSDREIAHSRSSSLYSYFDTKVRSRE</sequence>
<evidence type="ECO:0000313" key="2">
    <source>
        <dbReference type="Proteomes" id="UP000255233"/>
    </source>
</evidence>
<reference evidence="1 2" key="1">
    <citation type="submission" date="2018-06" db="EMBL/GenBank/DDBJ databases">
        <authorList>
            <consortium name="Pathogen Informatics"/>
            <person name="Doyle S."/>
        </authorList>
    </citation>
    <scope>NUCLEOTIDE SEQUENCE [LARGE SCALE GENOMIC DNA]</scope>
    <source>
        <strain evidence="1 2">NCTC11190</strain>
    </source>
</reference>
<name>A0A379MT59_9BACT</name>
<dbReference type="EMBL" id="UGVL01000001">
    <property type="protein sequence ID" value="SUE33802.1"/>
    <property type="molecule type" value="Genomic_DNA"/>
</dbReference>
<proteinExistence type="predicted"/>
<evidence type="ECO:0000313" key="1">
    <source>
        <dbReference type="EMBL" id="SUE33802.1"/>
    </source>
</evidence>